<gene>
    <name evidence="2" type="ORF">LAWI1_G000048</name>
</gene>
<dbReference type="EMBL" id="QGML01000005">
    <property type="protein sequence ID" value="TVY94499.1"/>
    <property type="molecule type" value="Genomic_DNA"/>
</dbReference>
<accession>A0A559MNG1</accession>
<organism evidence="2 3">
    <name type="scientific">Lachnellula willkommii</name>
    <dbReference type="NCBI Taxonomy" id="215461"/>
    <lineage>
        <taxon>Eukaryota</taxon>
        <taxon>Fungi</taxon>
        <taxon>Dikarya</taxon>
        <taxon>Ascomycota</taxon>
        <taxon>Pezizomycotina</taxon>
        <taxon>Leotiomycetes</taxon>
        <taxon>Helotiales</taxon>
        <taxon>Lachnaceae</taxon>
        <taxon>Lachnellula</taxon>
    </lineage>
</organism>
<evidence type="ECO:0000313" key="3">
    <source>
        <dbReference type="Proteomes" id="UP000315522"/>
    </source>
</evidence>
<proteinExistence type="predicted"/>
<evidence type="ECO:0000256" key="1">
    <source>
        <dbReference type="SAM" id="MobiDB-lite"/>
    </source>
</evidence>
<name>A0A559MNG1_9HELO</name>
<dbReference type="AlphaFoldDB" id="A0A559MNG1"/>
<sequence length="108" mass="12128">MFAWLTAVISQLIAGRGKEPHPSSSYFERHQRDEGENQRLLPHDVEAEEFDHHDGCFPPHAPNQTSPYADLPVYTTIHRPRPISVFVAWANSSDLAICLGYGETSSPQ</sequence>
<protein>
    <submittedName>
        <fullName evidence="2">Uncharacterized protein</fullName>
    </submittedName>
</protein>
<dbReference type="Proteomes" id="UP000315522">
    <property type="component" value="Unassembled WGS sequence"/>
</dbReference>
<comment type="caution">
    <text evidence="2">The sequence shown here is derived from an EMBL/GenBank/DDBJ whole genome shotgun (WGS) entry which is preliminary data.</text>
</comment>
<evidence type="ECO:0000313" key="2">
    <source>
        <dbReference type="EMBL" id="TVY94499.1"/>
    </source>
</evidence>
<keyword evidence="3" id="KW-1185">Reference proteome</keyword>
<reference evidence="2 3" key="1">
    <citation type="submission" date="2018-05" db="EMBL/GenBank/DDBJ databases">
        <title>Genome sequencing and assembly of the regulated plant pathogen Lachnellula willkommii and related sister species for the development of diagnostic species identification markers.</title>
        <authorList>
            <person name="Giroux E."/>
            <person name="Bilodeau G."/>
        </authorList>
    </citation>
    <scope>NUCLEOTIDE SEQUENCE [LARGE SCALE GENOMIC DNA]</scope>
    <source>
        <strain evidence="2 3">CBS 172.35</strain>
    </source>
</reference>
<feature type="region of interest" description="Disordered" evidence="1">
    <location>
        <begin position="16"/>
        <end position="37"/>
    </location>
</feature>